<reference evidence="1" key="2">
    <citation type="journal article" date="2024" name="Plant">
        <title>Genomic evolution and insights into agronomic trait innovations of Sesamum species.</title>
        <authorList>
            <person name="Miao H."/>
            <person name="Wang L."/>
            <person name="Qu L."/>
            <person name="Liu H."/>
            <person name="Sun Y."/>
            <person name="Le M."/>
            <person name="Wang Q."/>
            <person name="Wei S."/>
            <person name="Zheng Y."/>
            <person name="Lin W."/>
            <person name="Duan Y."/>
            <person name="Cao H."/>
            <person name="Xiong S."/>
            <person name="Wang X."/>
            <person name="Wei L."/>
            <person name="Li C."/>
            <person name="Ma Q."/>
            <person name="Ju M."/>
            <person name="Zhao R."/>
            <person name="Li G."/>
            <person name="Mu C."/>
            <person name="Tian Q."/>
            <person name="Mei H."/>
            <person name="Zhang T."/>
            <person name="Gao T."/>
            <person name="Zhang H."/>
        </authorList>
    </citation>
    <scope>NUCLEOTIDE SEQUENCE</scope>
    <source>
        <strain evidence="1">G01</strain>
    </source>
</reference>
<protein>
    <submittedName>
        <fullName evidence="1">Uncharacterized protein</fullName>
    </submittedName>
</protein>
<name>A0AAW2MMA6_9LAMI</name>
<organism evidence="1">
    <name type="scientific">Sesamum angustifolium</name>
    <dbReference type="NCBI Taxonomy" id="2727405"/>
    <lineage>
        <taxon>Eukaryota</taxon>
        <taxon>Viridiplantae</taxon>
        <taxon>Streptophyta</taxon>
        <taxon>Embryophyta</taxon>
        <taxon>Tracheophyta</taxon>
        <taxon>Spermatophyta</taxon>
        <taxon>Magnoliopsida</taxon>
        <taxon>eudicotyledons</taxon>
        <taxon>Gunneridae</taxon>
        <taxon>Pentapetalae</taxon>
        <taxon>asterids</taxon>
        <taxon>lamiids</taxon>
        <taxon>Lamiales</taxon>
        <taxon>Pedaliaceae</taxon>
        <taxon>Sesamum</taxon>
    </lineage>
</organism>
<dbReference type="InterPro" id="IPR053134">
    <property type="entry name" value="RNA-dir_DNA_polymerase"/>
</dbReference>
<evidence type="ECO:0000313" key="1">
    <source>
        <dbReference type="EMBL" id="KAL0331626.1"/>
    </source>
</evidence>
<reference evidence="1" key="1">
    <citation type="submission" date="2020-06" db="EMBL/GenBank/DDBJ databases">
        <authorList>
            <person name="Li T."/>
            <person name="Hu X."/>
            <person name="Zhang T."/>
            <person name="Song X."/>
            <person name="Zhang H."/>
            <person name="Dai N."/>
            <person name="Sheng W."/>
            <person name="Hou X."/>
            <person name="Wei L."/>
        </authorList>
    </citation>
    <scope>NUCLEOTIDE SEQUENCE</scope>
    <source>
        <strain evidence="1">G01</strain>
        <tissue evidence="1">Leaf</tissue>
    </source>
</reference>
<dbReference type="Gene3D" id="3.30.70.270">
    <property type="match status" value="1"/>
</dbReference>
<dbReference type="InterPro" id="IPR043502">
    <property type="entry name" value="DNA/RNA_pol_sf"/>
</dbReference>
<dbReference type="AlphaFoldDB" id="A0AAW2MMA6"/>
<dbReference type="InterPro" id="IPR043128">
    <property type="entry name" value="Rev_trsase/Diguanyl_cyclase"/>
</dbReference>
<dbReference type="Gene3D" id="3.10.10.10">
    <property type="entry name" value="HIV Type 1 Reverse Transcriptase, subunit A, domain 1"/>
    <property type="match status" value="1"/>
</dbReference>
<dbReference type="PANTHER" id="PTHR24559:SF431">
    <property type="entry name" value="RNA-DIRECTED DNA POLYMERASE HOMOLOG"/>
    <property type="match status" value="1"/>
</dbReference>
<dbReference type="EMBL" id="JACGWK010000010">
    <property type="protein sequence ID" value="KAL0331626.1"/>
    <property type="molecule type" value="Genomic_DNA"/>
</dbReference>
<gene>
    <name evidence="1" type="ORF">Sangu_1708100</name>
</gene>
<comment type="caution">
    <text evidence="1">The sequence shown here is derived from an EMBL/GenBank/DDBJ whole genome shotgun (WGS) entry which is preliminary data.</text>
</comment>
<dbReference type="PANTHER" id="PTHR24559">
    <property type="entry name" value="TRANSPOSON TY3-I GAG-POL POLYPROTEIN"/>
    <property type="match status" value="1"/>
</dbReference>
<dbReference type="SUPFAM" id="SSF56672">
    <property type="entry name" value="DNA/RNA polymerases"/>
    <property type="match status" value="1"/>
</dbReference>
<proteinExistence type="predicted"/>
<accession>A0AAW2MMA6</accession>
<sequence length="96" mass="10942">MERNRIIKEEVGKLLRAGYVAEVQYTEWLSNVVVVPKTVGKWRMCTDFTDLSKACPADPYSLPQIDLLVDSTTGCAPFSMMDAYQGYHQIFMVEED</sequence>